<dbReference type="Pfam" id="PF02515">
    <property type="entry name" value="CoA_transf_3"/>
    <property type="match status" value="1"/>
</dbReference>
<dbReference type="PANTHER" id="PTHR48207">
    <property type="entry name" value="SUCCINATE--HYDROXYMETHYLGLUTARATE COA-TRANSFERASE"/>
    <property type="match status" value="1"/>
</dbReference>
<dbReference type="PANTHER" id="PTHR48207:SF4">
    <property type="entry name" value="BLL6097 PROTEIN"/>
    <property type="match status" value="1"/>
</dbReference>
<evidence type="ECO:0000256" key="2">
    <source>
        <dbReference type="SAM" id="MobiDB-lite"/>
    </source>
</evidence>
<sequence>MHPLSGIRVIDLSTVVFGPLASQVLADYGAEVIKIEAPGGDSTRHTGPATEAGMAAIFLGSNRSKKSVLLDLKQAEGRAQLQALLANADVFMHSMRPQKLAALGIAPEQLRAKFPRLVYASLHGFAEGGPYAGRPAYDDVIQGMSGTVGLVQEQTGEARYLPTIAADKTCAQVAAHAILAALVQRGRTGEGCAVEIPMFETMVAFNLVEHLYGAHFDPPAGPVGYSRVTTPWRRPWRTTDGHVCLMPYTNLHWQRFFDHVGAPELASDPRFVDMTQRTRHIGELLETAGAFVARDSTAYWLDACARMEIPAAPVQTLAQLLDDPQLAALGFFETLEDPAMGRMRFPASPIRFDGQRAPVRMPPRLGEHTQECLAAAGWPGAASSKENGDKTACPITSATGPASP</sequence>
<dbReference type="Gene3D" id="3.40.50.10540">
    <property type="entry name" value="Crotonobetainyl-coa:carnitine coa-transferase, domain 1"/>
    <property type="match status" value="1"/>
</dbReference>
<dbReference type="Gene3D" id="3.30.1540.10">
    <property type="entry name" value="formyl-coa transferase, domain 3"/>
    <property type="match status" value="1"/>
</dbReference>
<dbReference type="Proteomes" id="UP000464787">
    <property type="component" value="Chromosome"/>
</dbReference>
<dbReference type="InterPro" id="IPR023606">
    <property type="entry name" value="CoA-Trfase_III_dom_1_sf"/>
</dbReference>
<dbReference type="InterPro" id="IPR003673">
    <property type="entry name" value="CoA-Trfase_fam_III"/>
</dbReference>
<dbReference type="SUPFAM" id="SSF89796">
    <property type="entry name" value="CoA-transferase family III (CaiB/BaiF)"/>
    <property type="match status" value="1"/>
</dbReference>
<accession>A0A857JAS6</accession>
<keyword evidence="1 3" id="KW-0808">Transferase</keyword>
<feature type="compositionally biased region" description="Polar residues" evidence="2">
    <location>
        <begin position="394"/>
        <end position="404"/>
    </location>
</feature>
<dbReference type="GO" id="GO:0008410">
    <property type="term" value="F:CoA-transferase activity"/>
    <property type="evidence" value="ECO:0007669"/>
    <property type="project" value="TreeGrafter"/>
</dbReference>
<reference evidence="3 4" key="1">
    <citation type="submission" date="2020-01" db="EMBL/GenBank/DDBJ databases">
        <title>Genome sequencing of strain KACC 21265.</title>
        <authorList>
            <person name="Heo J."/>
            <person name="Kim S.-J."/>
            <person name="Kim J.-S."/>
            <person name="Hong S.-B."/>
            <person name="Kwon S.-W."/>
        </authorList>
    </citation>
    <scope>NUCLEOTIDE SEQUENCE [LARGE SCALE GENOMIC DNA]</scope>
    <source>
        <strain evidence="3 4">KACC 21265</strain>
    </source>
</reference>
<proteinExistence type="predicted"/>
<dbReference type="RefSeq" id="WP_160554836.1">
    <property type="nucleotide sequence ID" value="NZ_CP047650.1"/>
</dbReference>
<dbReference type="InterPro" id="IPR050483">
    <property type="entry name" value="CoA-transferase_III_domain"/>
</dbReference>
<protein>
    <submittedName>
        <fullName evidence="3">CoA transferase</fullName>
    </submittedName>
</protein>
<name>A0A857JAS6_9BURK</name>
<dbReference type="KEGG" id="xyk:GT347_25390"/>
<dbReference type="EMBL" id="CP047650">
    <property type="protein sequence ID" value="QHJ01027.1"/>
    <property type="molecule type" value="Genomic_DNA"/>
</dbReference>
<keyword evidence="4" id="KW-1185">Reference proteome</keyword>
<evidence type="ECO:0000313" key="4">
    <source>
        <dbReference type="Proteomes" id="UP000464787"/>
    </source>
</evidence>
<feature type="region of interest" description="Disordered" evidence="2">
    <location>
        <begin position="379"/>
        <end position="404"/>
    </location>
</feature>
<dbReference type="AlphaFoldDB" id="A0A857JAS6"/>
<organism evidence="3 4">
    <name type="scientific">Xylophilus rhododendri</name>
    <dbReference type="NCBI Taxonomy" id="2697032"/>
    <lineage>
        <taxon>Bacteria</taxon>
        <taxon>Pseudomonadati</taxon>
        <taxon>Pseudomonadota</taxon>
        <taxon>Betaproteobacteria</taxon>
        <taxon>Burkholderiales</taxon>
        <taxon>Xylophilus</taxon>
    </lineage>
</organism>
<evidence type="ECO:0000313" key="3">
    <source>
        <dbReference type="EMBL" id="QHJ01027.1"/>
    </source>
</evidence>
<gene>
    <name evidence="3" type="ORF">GT347_25390</name>
</gene>
<evidence type="ECO:0000256" key="1">
    <source>
        <dbReference type="ARBA" id="ARBA00022679"/>
    </source>
</evidence>
<dbReference type="InterPro" id="IPR044855">
    <property type="entry name" value="CoA-Trfase_III_dom3_sf"/>
</dbReference>